<evidence type="ECO:0000313" key="2">
    <source>
        <dbReference type="Proteomes" id="UP000799753"/>
    </source>
</evidence>
<reference evidence="1" key="1">
    <citation type="journal article" date="2020" name="Stud. Mycol.">
        <title>101 Dothideomycetes genomes: a test case for predicting lifestyles and emergence of pathogens.</title>
        <authorList>
            <person name="Haridas S."/>
            <person name="Albert R."/>
            <person name="Binder M."/>
            <person name="Bloem J."/>
            <person name="Labutti K."/>
            <person name="Salamov A."/>
            <person name="Andreopoulos B."/>
            <person name="Baker S."/>
            <person name="Barry K."/>
            <person name="Bills G."/>
            <person name="Bluhm B."/>
            <person name="Cannon C."/>
            <person name="Castanera R."/>
            <person name="Culley D."/>
            <person name="Daum C."/>
            <person name="Ezra D."/>
            <person name="Gonzalez J."/>
            <person name="Henrissat B."/>
            <person name="Kuo A."/>
            <person name="Liang C."/>
            <person name="Lipzen A."/>
            <person name="Lutzoni F."/>
            <person name="Magnuson J."/>
            <person name="Mondo S."/>
            <person name="Nolan M."/>
            <person name="Ohm R."/>
            <person name="Pangilinan J."/>
            <person name="Park H.-J."/>
            <person name="Ramirez L."/>
            <person name="Alfaro M."/>
            <person name="Sun H."/>
            <person name="Tritt A."/>
            <person name="Yoshinaga Y."/>
            <person name="Zwiers L.-H."/>
            <person name="Turgeon B."/>
            <person name="Goodwin S."/>
            <person name="Spatafora J."/>
            <person name="Crous P."/>
            <person name="Grigoriev I."/>
        </authorList>
    </citation>
    <scope>NUCLEOTIDE SEQUENCE</scope>
    <source>
        <strain evidence="1">CBS 473.64</strain>
    </source>
</reference>
<dbReference type="EMBL" id="MU006778">
    <property type="protein sequence ID" value="KAF2644402.1"/>
    <property type="molecule type" value="Genomic_DNA"/>
</dbReference>
<proteinExistence type="predicted"/>
<accession>A0A6A6SAW7</accession>
<keyword evidence="2" id="KW-1185">Reference proteome</keyword>
<dbReference type="AlphaFoldDB" id="A0A6A6SAW7"/>
<sequence>MHQRHPAPFSRDPALSLRLLIRAQSRRLALSTFLLFCPIAGNSRRSWSLQRQCHHHSSSDPVDYLMIICLHSFPPWLRCDRVTLNY</sequence>
<protein>
    <submittedName>
        <fullName evidence="1">Uncharacterized protein</fullName>
    </submittedName>
</protein>
<dbReference type="Proteomes" id="UP000799753">
    <property type="component" value="Unassembled WGS sequence"/>
</dbReference>
<name>A0A6A6SAW7_9PLEO</name>
<evidence type="ECO:0000313" key="1">
    <source>
        <dbReference type="EMBL" id="KAF2644402.1"/>
    </source>
</evidence>
<gene>
    <name evidence="1" type="ORF">P280DRAFT_170684</name>
</gene>
<organism evidence="1 2">
    <name type="scientific">Massarina eburnea CBS 473.64</name>
    <dbReference type="NCBI Taxonomy" id="1395130"/>
    <lineage>
        <taxon>Eukaryota</taxon>
        <taxon>Fungi</taxon>
        <taxon>Dikarya</taxon>
        <taxon>Ascomycota</taxon>
        <taxon>Pezizomycotina</taxon>
        <taxon>Dothideomycetes</taxon>
        <taxon>Pleosporomycetidae</taxon>
        <taxon>Pleosporales</taxon>
        <taxon>Massarineae</taxon>
        <taxon>Massarinaceae</taxon>
        <taxon>Massarina</taxon>
    </lineage>
</organism>